<dbReference type="PANTHER" id="PTHR43272">
    <property type="entry name" value="LONG-CHAIN-FATTY-ACID--COA LIGASE"/>
    <property type="match status" value="1"/>
</dbReference>
<dbReference type="EMBL" id="VKGK01000016">
    <property type="protein sequence ID" value="TRY13792.1"/>
    <property type="molecule type" value="Genomic_DNA"/>
</dbReference>
<proteinExistence type="predicted"/>
<dbReference type="InterPro" id="IPR020845">
    <property type="entry name" value="AMP-binding_CS"/>
</dbReference>
<sequence length="598" mass="67096">MSLEQYHVTRLIKKQSHEMGDAIALEGFEMAAPWHQVSWQDFERISTQIALALIHFDLEVQDRTVILSQNCPQWTCADVASLKSRLSVVPIYPTSTFEQAKYIVDDASAKLVFVGDAGNYKMACELAGQCESITHIVVFDKSVQLQDKPNHYYLDDLIENTYSSNDLIELNQRLDDATLDDLLTIIYTSGTTGDPKGVMLDHRNIASMVRQHDQLLPFTSGDVSLAFLPLSHVFERGWTFYVLCRGGHNVYLQNPMAVKEAIVEVRPHTLCVVPRFLEKVYSAVQDKVIKAPELRQRMFTWAMSVGHKQSEVGQGRHKASLGLSLQWKLADKLVFSKLKQVLGGRLKFMPVGGAALDPNVSAFFQGIDVPVLCGYGMTETTATATCNTLANRVPGSNGQVLPDVEIKLGKDNEILVRGDTVMRGYYNRPEETAATFEDGWLKTGDAGRIDEQGNLFITDRIKELMKTSNGKYIAPQRVEGKVGCCPLIEQVAIVADGKNYVSALIVPAFEVLESWAKGQGIHYESPMDLLRNPRVIEHYEQQLVELQSDLAGFEKIKKFTLLPEAFSMEAGLITPTMKLRRKVIYNKYSREIDKMYAR</sequence>
<keyword evidence="4" id="KW-0436">Ligase</keyword>
<reference evidence="5" key="1">
    <citation type="submission" date="2019-07" db="EMBL/GenBank/DDBJ databases">
        <title>Shewanella sp. YLB-08 draft genomic sequence.</title>
        <authorList>
            <person name="Yu L."/>
        </authorList>
    </citation>
    <scope>NUCLEOTIDE SEQUENCE [LARGE SCALE GENOMIC DNA]</scope>
    <source>
        <strain evidence="5">JCM 20706</strain>
    </source>
</reference>
<evidence type="ECO:0000313" key="5">
    <source>
        <dbReference type="Proteomes" id="UP000318126"/>
    </source>
</evidence>
<dbReference type="AlphaFoldDB" id="A0A553JMV6"/>
<keyword evidence="1" id="KW-0547">Nucleotide-binding</keyword>
<organism evidence="4 5">
    <name type="scientific">Shewanella hanedai</name>
    <name type="common">Alteromonas hanedai</name>
    <dbReference type="NCBI Taxonomy" id="25"/>
    <lineage>
        <taxon>Bacteria</taxon>
        <taxon>Pseudomonadati</taxon>
        <taxon>Pseudomonadota</taxon>
        <taxon>Gammaproteobacteria</taxon>
        <taxon>Alteromonadales</taxon>
        <taxon>Shewanellaceae</taxon>
        <taxon>Shewanella</taxon>
    </lineage>
</organism>
<dbReference type="GO" id="GO:0005524">
    <property type="term" value="F:ATP binding"/>
    <property type="evidence" value="ECO:0007669"/>
    <property type="project" value="UniProtKB-KW"/>
</dbReference>
<evidence type="ECO:0000259" key="3">
    <source>
        <dbReference type="Pfam" id="PF00501"/>
    </source>
</evidence>
<evidence type="ECO:0000256" key="1">
    <source>
        <dbReference type="ARBA" id="ARBA00022741"/>
    </source>
</evidence>
<dbReference type="CDD" id="cd05907">
    <property type="entry name" value="VL_LC_FACS_like"/>
    <property type="match status" value="1"/>
</dbReference>
<dbReference type="GO" id="GO:0016020">
    <property type="term" value="C:membrane"/>
    <property type="evidence" value="ECO:0007669"/>
    <property type="project" value="TreeGrafter"/>
</dbReference>
<dbReference type="Pfam" id="PF23562">
    <property type="entry name" value="AMP-binding_C_3"/>
    <property type="match status" value="1"/>
</dbReference>
<evidence type="ECO:0000256" key="2">
    <source>
        <dbReference type="ARBA" id="ARBA00022840"/>
    </source>
</evidence>
<dbReference type="OrthoDB" id="9803968at2"/>
<dbReference type="SUPFAM" id="SSF56801">
    <property type="entry name" value="Acetyl-CoA synthetase-like"/>
    <property type="match status" value="1"/>
</dbReference>
<keyword evidence="2" id="KW-0067">ATP-binding</keyword>
<name>A0A553JMV6_SHEHA</name>
<dbReference type="Proteomes" id="UP000318126">
    <property type="component" value="Unassembled WGS sequence"/>
</dbReference>
<dbReference type="PROSITE" id="PS00455">
    <property type="entry name" value="AMP_BINDING"/>
    <property type="match status" value="1"/>
</dbReference>
<comment type="caution">
    <text evidence="4">The sequence shown here is derived from an EMBL/GenBank/DDBJ whole genome shotgun (WGS) entry which is preliminary data.</text>
</comment>
<dbReference type="Pfam" id="PF00501">
    <property type="entry name" value="AMP-binding"/>
    <property type="match status" value="1"/>
</dbReference>
<protein>
    <submittedName>
        <fullName evidence="4">Long-chain fatty acid--CoA ligase</fullName>
    </submittedName>
</protein>
<evidence type="ECO:0000313" key="4">
    <source>
        <dbReference type="EMBL" id="TRY13792.1"/>
    </source>
</evidence>
<dbReference type="Gene3D" id="3.40.50.12780">
    <property type="entry name" value="N-terminal domain of ligase-like"/>
    <property type="match status" value="1"/>
</dbReference>
<dbReference type="InterPro" id="IPR042099">
    <property type="entry name" value="ANL_N_sf"/>
</dbReference>
<dbReference type="InterPro" id="IPR000873">
    <property type="entry name" value="AMP-dep_synth/lig_dom"/>
</dbReference>
<dbReference type="PANTHER" id="PTHR43272:SF33">
    <property type="entry name" value="AMP-BINDING DOMAIN-CONTAINING PROTEIN-RELATED"/>
    <property type="match status" value="1"/>
</dbReference>
<dbReference type="GO" id="GO:0004467">
    <property type="term" value="F:long-chain fatty acid-CoA ligase activity"/>
    <property type="evidence" value="ECO:0007669"/>
    <property type="project" value="TreeGrafter"/>
</dbReference>
<accession>A0A553JMV6</accession>
<dbReference type="RefSeq" id="WP_144040804.1">
    <property type="nucleotide sequence ID" value="NZ_BMPL01000016.1"/>
</dbReference>
<feature type="domain" description="AMP-dependent synthetase/ligase" evidence="3">
    <location>
        <begin position="14"/>
        <end position="426"/>
    </location>
</feature>
<gene>
    <name evidence="4" type="ORF">FN961_14025</name>
</gene>
<keyword evidence="5" id="KW-1185">Reference proteome</keyword>